<keyword evidence="5" id="KW-0677">Repeat</keyword>
<dbReference type="SUPFAM" id="SSF46934">
    <property type="entry name" value="UBA-like"/>
    <property type="match status" value="1"/>
</dbReference>
<protein>
    <submittedName>
        <fullName evidence="11">Nuclear RNA export factor 1</fullName>
    </submittedName>
</protein>
<accession>A0A6J2SRQ0</accession>
<dbReference type="SUPFAM" id="SSF54427">
    <property type="entry name" value="NTF2-like"/>
    <property type="match status" value="1"/>
</dbReference>
<dbReference type="InterPro" id="IPR002075">
    <property type="entry name" value="NTF2_dom"/>
</dbReference>
<dbReference type="GO" id="GO:0003723">
    <property type="term" value="F:RNA binding"/>
    <property type="evidence" value="ECO:0007669"/>
    <property type="project" value="TreeGrafter"/>
</dbReference>
<sequence length="553" mass="64577">MSNRQDQGIQNAAVDRLNQKVSSIVVQPSSRKSRYEGRSHWRPTVPISPYGWYRVLVFSQYSGYTVEQVLEKLRVAVAPRKLKYYYLHEGGEQDVERDKRATFTFYVDSYKLAAELQLRGHQPPVVGLRVNDRPPLIQVDEAYKWKLRKVIMSRYDAKRRCLNLCRFYADDYWKREFCALQQFECLEATIDIMERELPQLRRLLLDNNYMCHLGSFRGVEQRLPRLHSISLQRNELKTLRELRVFQRLHLTELRIKRNPLPRNYEQQVLMMFPALCMLNGRSLRRSLSIPTVRLSDSEIDGVINSDSDVELVSVTDIKPMIMPEPRVTYLAPHSLPMQLGVRKFVRRYLKAFDGGNRMTDLKRYYHEHVLVSLTLGQEGAMLGLWTTPYAAYSRQLLACRDAVLHMFASWPKTLHLPATLTLDLTLVESCRLCVSITGSFEENGSAARRRHYMRSFLLTRSEDTADFRIANELIYLSRVGRGERQPASLNPIQQNLMSLLSAETKLKLRWSSKFLKDTNWDYQQALLAFQTLLRRRQIPENAFNGSTMPEQNL</sequence>
<evidence type="ECO:0000256" key="7">
    <source>
        <dbReference type="ARBA" id="ARBA00023242"/>
    </source>
</evidence>
<feature type="domain" description="TAP-C" evidence="9">
    <location>
        <begin position="491"/>
        <end position="546"/>
    </location>
</feature>
<dbReference type="CDD" id="cd14342">
    <property type="entry name" value="UBA_TAP-C"/>
    <property type="match status" value="1"/>
</dbReference>
<dbReference type="InterPro" id="IPR018222">
    <property type="entry name" value="Nuclear_transport_factor_2_euk"/>
</dbReference>
<evidence type="ECO:0000256" key="5">
    <source>
        <dbReference type="ARBA" id="ARBA00022737"/>
    </source>
</evidence>
<dbReference type="Pfam" id="PF03943">
    <property type="entry name" value="TAP_C"/>
    <property type="match status" value="1"/>
</dbReference>
<dbReference type="GO" id="GO:0005634">
    <property type="term" value="C:nucleus"/>
    <property type="evidence" value="ECO:0007669"/>
    <property type="project" value="UniProtKB-SubCell"/>
</dbReference>
<dbReference type="PANTHER" id="PTHR10662">
    <property type="entry name" value="NUCLEAR RNA EXPORT FACTOR"/>
    <property type="match status" value="1"/>
</dbReference>
<proteinExistence type="inferred from homology"/>
<dbReference type="Gene3D" id="1.10.8.10">
    <property type="entry name" value="DNA helicase RuvA subunit, C-terminal domain"/>
    <property type="match status" value="1"/>
</dbReference>
<dbReference type="OMA" id="CALQQFE"/>
<evidence type="ECO:0000259" key="9">
    <source>
        <dbReference type="PROSITE" id="PS51281"/>
    </source>
</evidence>
<keyword evidence="7" id="KW-0539">Nucleus</keyword>
<dbReference type="GeneID" id="111604897"/>
<dbReference type="Pfam" id="PF24048">
    <property type="entry name" value="LRR_NXF1-5"/>
    <property type="match status" value="1"/>
</dbReference>
<dbReference type="AlphaFoldDB" id="A0A6J2SRQ0"/>
<name>A0A6J2SRQ0_DROHY</name>
<dbReference type="SMART" id="SM00804">
    <property type="entry name" value="TAP_C"/>
    <property type="match status" value="1"/>
</dbReference>
<dbReference type="Gene3D" id="3.10.450.50">
    <property type="match status" value="1"/>
</dbReference>
<evidence type="ECO:0000313" key="10">
    <source>
        <dbReference type="Proteomes" id="UP000504633"/>
    </source>
</evidence>
<dbReference type="InterPro" id="IPR057125">
    <property type="entry name" value="NXF1/2/3/5-like_LRR"/>
</dbReference>
<dbReference type="InterPro" id="IPR032675">
    <property type="entry name" value="LRR_dom_sf"/>
</dbReference>
<evidence type="ECO:0000256" key="1">
    <source>
        <dbReference type="ARBA" id="ARBA00004123"/>
    </source>
</evidence>
<dbReference type="OrthoDB" id="25872at2759"/>
<dbReference type="PROSITE" id="PS51281">
    <property type="entry name" value="TAP_C"/>
    <property type="match status" value="1"/>
</dbReference>
<organism evidence="10 11">
    <name type="scientific">Drosophila hydei</name>
    <name type="common">Fruit fly</name>
    <dbReference type="NCBI Taxonomy" id="7224"/>
    <lineage>
        <taxon>Eukaryota</taxon>
        <taxon>Metazoa</taxon>
        <taxon>Ecdysozoa</taxon>
        <taxon>Arthropoda</taxon>
        <taxon>Hexapoda</taxon>
        <taxon>Insecta</taxon>
        <taxon>Pterygota</taxon>
        <taxon>Neoptera</taxon>
        <taxon>Endopterygota</taxon>
        <taxon>Diptera</taxon>
        <taxon>Brachycera</taxon>
        <taxon>Muscomorpha</taxon>
        <taxon>Ephydroidea</taxon>
        <taxon>Drosophilidae</taxon>
        <taxon>Drosophila</taxon>
    </lineage>
</organism>
<keyword evidence="6" id="KW-0509">mRNA transport</keyword>
<dbReference type="InterPro" id="IPR030217">
    <property type="entry name" value="NXF_fam"/>
</dbReference>
<dbReference type="Proteomes" id="UP000504633">
    <property type="component" value="Unplaced"/>
</dbReference>
<dbReference type="CTD" id="55999"/>
<comment type="subcellular location">
    <subcellularLocation>
        <location evidence="1">Nucleus</location>
    </subcellularLocation>
</comment>
<keyword evidence="10" id="KW-1185">Reference proteome</keyword>
<dbReference type="PROSITE" id="PS50177">
    <property type="entry name" value="NTF2_DOMAIN"/>
    <property type="match status" value="1"/>
</dbReference>
<dbReference type="InterPro" id="IPR009060">
    <property type="entry name" value="UBA-like_sf"/>
</dbReference>
<dbReference type="FunFam" id="1.10.8.10:FF:000018">
    <property type="entry name" value="Nuclear RNA export factor 1"/>
    <property type="match status" value="1"/>
</dbReference>
<reference evidence="11" key="1">
    <citation type="submission" date="2025-08" db="UniProtKB">
        <authorList>
            <consortium name="RefSeq"/>
        </authorList>
    </citation>
    <scope>IDENTIFICATION</scope>
    <source>
        <strain evidence="11">15085-1641.00</strain>
        <tissue evidence="11">Whole body</tissue>
    </source>
</reference>
<gene>
    <name evidence="11" type="primary">LOC111604897</name>
</gene>
<keyword evidence="4" id="KW-0433">Leucine-rich repeat</keyword>
<dbReference type="SUPFAM" id="SSF52058">
    <property type="entry name" value="L domain-like"/>
    <property type="match status" value="1"/>
</dbReference>
<evidence type="ECO:0000256" key="6">
    <source>
        <dbReference type="ARBA" id="ARBA00022816"/>
    </source>
</evidence>
<dbReference type="PANTHER" id="PTHR10662:SF22">
    <property type="entry name" value="NUCLEAR RNA EXPORT FACTOR 1"/>
    <property type="match status" value="1"/>
</dbReference>
<evidence type="ECO:0000313" key="11">
    <source>
        <dbReference type="RefSeq" id="XP_030078629.1"/>
    </source>
</evidence>
<evidence type="ECO:0000256" key="3">
    <source>
        <dbReference type="ARBA" id="ARBA00022448"/>
    </source>
</evidence>
<evidence type="ECO:0000259" key="8">
    <source>
        <dbReference type="PROSITE" id="PS50177"/>
    </source>
</evidence>
<feature type="domain" description="NTF2" evidence="8">
    <location>
        <begin position="340"/>
        <end position="476"/>
    </location>
</feature>
<keyword evidence="3" id="KW-0813">Transport</keyword>
<dbReference type="InterPro" id="IPR005637">
    <property type="entry name" value="TAP_C_dom"/>
</dbReference>
<evidence type="ECO:0000256" key="4">
    <source>
        <dbReference type="ARBA" id="ARBA00022614"/>
    </source>
</evidence>
<evidence type="ECO:0000256" key="2">
    <source>
        <dbReference type="ARBA" id="ARBA00009285"/>
    </source>
</evidence>
<dbReference type="Gene3D" id="3.80.10.10">
    <property type="entry name" value="Ribonuclease Inhibitor"/>
    <property type="match status" value="1"/>
</dbReference>
<comment type="similarity">
    <text evidence="2">Belongs to the NXF family.</text>
</comment>
<dbReference type="InterPro" id="IPR032710">
    <property type="entry name" value="NTF2-like_dom_sf"/>
</dbReference>
<dbReference type="KEGG" id="dhe:111604897"/>
<dbReference type="CDD" id="cd00531">
    <property type="entry name" value="NTF2_like"/>
    <property type="match status" value="1"/>
</dbReference>
<dbReference type="GO" id="GO:0016973">
    <property type="term" value="P:poly(A)+ mRNA export from nucleus"/>
    <property type="evidence" value="ECO:0007669"/>
    <property type="project" value="TreeGrafter"/>
</dbReference>
<dbReference type="Pfam" id="PF22602">
    <property type="entry name" value="NXF_NTF2"/>
    <property type="match status" value="1"/>
</dbReference>
<dbReference type="RefSeq" id="XP_030078629.1">
    <property type="nucleotide sequence ID" value="XM_030222769.1"/>
</dbReference>